<proteinExistence type="predicted"/>
<evidence type="ECO:0000313" key="2">
    <source>
        <dbReference type="EMBL" id="MBF4768163.1"/>
    </source>
</evidence>
<keyword evidence="2" id="KW-0808">Transferase</keyword>
<feature type="domain" description="Methyltransferase type 11" evidence="1">
    <location>
        <begin position="60"/>
        <end position="156"/>
    </location>
</feature>
<dbReference type="EMBL" id="JADKPO010000012">
    <property type="protein sequence ID" value="MBF4768163.1"/>
    <property type="molecule type" value="Genomic_DNA"/>
</dbReference>
<dbReference type="RefSeq" id="WP_194696320.1">
    <property type="nucleotide sequence ID" value="NZ_JADKPO010000012.1"/>
</dbReference>
<gene>
    <name evidence="2" type="ORF">ISU10_10320</name>
</gene>
<dbReference type="AlphaFoldDB" id="A0A930YIJ8"/>
<dbReference type="PANTHER" id="PTHR43591">
    <property type="entry name" value="METHYLTRANSFERASE"/>
    <property type="match status" value="1"/>
</dbReference>
<dbReference type="Gene3D" id="3.40.50.150">
    <property type="entry name" value="Vaccinia Virus protein VP39"/>
    <property type="match status" value="1"/>
</dbReference>
<dbReference type="Pfam" id="PF08241">
    <property type="entry name" value="Methyltransf_11"/>
    <property type="match status" value="1"/>
</dbReference>
<dbReference type="PANTHER" id="PTHR43591:SF99">
    <property type="entry name" value="OS06G0646000 PROTEIN"/>
    <property type="match status" value="1"/>
</dbReference>
<protein>
    <submittedName>
        <fullName evidence="2">Class I SAM-dependent methyltransferase</fullName>
    </submittedName>
</protein>
<evidence type="ECO:0000259" key="1">
    <source>
        <dbReference type="Pfam" id="PF08241"/>
    </source>
</evidence>
<evidence type="ECO:0000313" key="3">
    <source>
        <dbReference type="Proteomes" id="UP000660668"/>
    </source>
</evidence>
<comment type="caution">
    <text evidence="2">The sequence shown here is derived from an EMBL/GenBank/DDBJ whole genome shotgun (WGS) entry which is preliminary data.</text>
</comment>
<sequence>MKVPIGPWADDPLWATVYDWTVEHPGVGGLGWRLGLGSDLTLLYDAAAEIGTLQAGSVVLDVPCGGGVALRGLRPGQGLTYLAVDIAQAMLDRTLAAARRRGVADQVVPRLADVGALPRQTGSVDLVVTFTGLHCFPSPRQAVTEMARVLRSGGAVTGSMLATDTGRRYEPVRRVGRRAQVLGPMCSRAEVVAWFAEHGVPDLEVATSGAIAYFRGVKS</sequence>
<keyword evidence="3" id="KW-1185">Reference proteome</keyword>
<reference evidence="2" key="1">
    <citation type="submission" date="2020-11" db="EMBL/GenBank/DDBJ databases">
        <title>Nocardioides cynanchi sp. nov., isolated from soil of rhizosphere of Cynanchum wilfordii.</title>
        <authorList>
            <person name="Lee J.-S."/>
            <person name="Suh M.K."/>
            <person name="Kim J.-S."/>
        </authorList>
    </citation>
    <scope>NUCLEOTIDE SEQUENCE</scope>
    <source>
        <strain evidence="2">KCTC 19276</strain>
    </source>
</reference>
<dbReference type="GO" id="GO:0032259">
    <property type="term" value="P:methylation"/>
    <property type="evidence" value="ECO:0007669"/>
    <property type="project" value="UniProtKB-KW"/>
</dbReference>
<dbReference type="GO" id="GO:0008757">
    <property type="term" value="F:S-adenosylmethionine-dependent methyltransferase activity"/>
    <property type="evidence" value="ECO:0007669"/>
    <property type="project" value="InterPro"/>
</dbReference>
<name>A0A930YIJ8_9ACTN</name>
<dbReference type="InterPro" id="IPR029063">
    <property type="entry name" value="SAM-dependent_MTases_sf"/>
</dbReference>
<keyword evidence="2" id="KW-0489">Methyltransferase</keyword>
<dbReference type="CDD" id="cd02440">
    <property type="entry name" value="AdoMet_MTases"/>
    <property type="match status" value="1"/>
</dbReference>
<dbReference type="InterPro" id="IPR013216">
    <property type="entry name" value="Methyltransf_11"/>
</dbReference>
<organism evidence="2 3">
    <name type="scientific">Nocardioides agariphilus</name>
    <dbReference type="NCBI Taxonomy" id="433664"/>
    <lineage>
        <taxon>Bacteria</taxon>
        <taxon>Bacillati</taxon>
        <taxon>Actinomycetota</taxon>
        <taxon>Actinomycetes</taxon>
        <taxon>Propionibacteriales</taxon>
        <taxon>Nocardioidaceae</taxon>
        <taxon>Nocardioides</taxon>
    </lineage>
</organism>
<dbReference type="SUPFAM" id="SSF53335">
    <property type="entry name" value="S-adenosyl-L-methionine-dependent methyltransferases"/>
    <property type="match status" value="1"/>
</dbReference>
<accession>A0A930YIJ8</accession>
<dbReference type="Proteomes" id="UP000660668">
    <property type="component" value="Unassembled WGS sequence"/>
</dbReference>